<organism evidence="2">
    <name type="scientific">bioreactor metagenome</name>
    <dbReference type="NCBI Taxonomy" id="1076179"/>
    <lineage>
        <taxon>unclassified sequences</taxon>
        <taxon>metagenomes</taxon>
        <taxon>ecological metagenomes</taxon>
    </lineage>
</organism>
<reference evidence="2" key="1">
    <citation type="submission" date="2019-08" db="EMBL/GenBank/DDBJ databases">
        <authorList>
            <person name="Kucharzyk K."/>
            <person name="Murdoch R.W."/>
            <person name="Higgins S."/>
            <person name="Loffler F."/>
        </authorList>
    </citation>
    <scope>NUCLEOTIDE SEQUENCE</scope>
</reference>
<protein>
    <submittedName>
        <fullName evidence="2">Uncharacterized protein</fullName>
    </submittedName>
</protein>
<evidence type="ECO:0000256" key="1">
    <source>
        <dbReference type="SAM" id="MobiDB-lite"/>
    </source>
</evidence>
<dbReference type="EMBL" id="VSSQ01029140">
    <property type="protein sequence ID" value="MPM79136.1"/>
    <property type="molecule type" value="Genomic_DNA"/>
</dbReference>
<comment type="caution">
    <text evidence="2">The sequence shown here is derived from an EMBL/GenBank/DDBJ whole genome shotgun (WGS) entry which is preliminary data.</text>
</comment>
<evidence type="ECO:0000313" key="2">
    <source>
        <dbReference type="EMBL" id="MPM79136.1"/>
    </source>
</evidence>
<sequence>MHPALQLRRPLYSGVSGRDEQSRAGIAQAALPRTLSAQPECAAAGNRSFAARTFAAARRQKRCPDVQRAAGAGALRLDRPRRSFRQRRRTQTPWRPGAAQSRKRAGKNPALPLYPPFRQNLRDKFRPADFFRIGRSHRIDFRPAPAGDPVSGR</sequence>
<dbReference type="AlphaFoldDB" id="A0A645CPY4"/>
<gene>
    <name evidence="2" type="ORF">SDC9_126168</name>
</gene>
<name>A0A645CPY4_9ZZZZ</name>
<proteinExistence type="predicted"/>
<feature type="region of interest" description="Disordered" evidence="1">
    <location>
        <begin position="65"/>
        <end position="118"/>
    </location>
</feature>
<accession>A0A645CPY4</accession>